<dbReference type="PANTHER" id="PTHR31550">
    <property type="entry name" value="ANKYRIN REPEAT PROTEIN-RELATED-RELATED"/>
    <property type="match status" value="1"/>
</dbReference>
<reference evidence="1" key="1">
    <citation type="submission" date="2020-01" db="EMBL/GenBank/DDBJ databases">
        <title>Development of genomics and gene disruption for Polysphondylium violaceum indicates a role for the polyketide synthase stlB in stalk morphogenesis.</title>
        <authorList>
            <person name="Narita B."/>
            <person name="Kawabe Y."/>
            <person name="Kin K."/>
            <person name="Saito T."/>
            <person name="Gibbs R."/>
            <person name="Kuspa A."/>
            <person name="Muzny D."/>
            <person name="Queller D."/>
            <person name="Richards S."/>
            <person name="Strassman J."/>
            <person name="Sucgang R."/>
            <person name="Worley K."/>
            <person name="Schaap P."/>
        </authorList>
    </citation>
    <scope>NUCLEOTIDE SEQUENCE</scope>
    <source>
        <strain evidence="1">QSvi11</strain>
    </source>
</reference>
<protein>
    <submittedName>
        <fullName evidence="1">Uncharacterized protein</fullName>
    </submittedName>
</protein>
<dbReference type="AlphaFoldDB" id="A0A8J4V652"/>
<organism evidence="1 2">
    <name type="scientific">Polysphondylium violaceum</name>
    <dbReference type="NCBI Taxonomy" id="133409"/>
    <lineage>
        <taxon>Eukaryota</taxon>
        <taxon>Amoebozoa</taxon>
        <taxon>Evosea</taxon>
        <taxon>Eumycetozoa</taxon>
        <taxon>Dictyostelia</taxon>
        <taxon>Dictyosteliales</taxon>
        <taxon>Dictyosteliaceae</taxon>
        <taxon>Polysphondylium</taxon>
    </lineage>
</organism>
<evidence type="ECO:0000313" key="2">
    <source>
        <dbReference type="Proteomes" id="UP000695562"/>
    </source>
</evidence>
<comment type="caution">
    <text evidence="1">The sequence shown here is derived from an EMBL/GenBank/DDBJ whole genome shotgun (WGS) entry which is preliminary data.</text>
</comment>
<dbReference type="EMBL" id="AJWJ01000098">
    <property type="protein sequence ID" value="KAF2075482.1"/>
    <property type="molecule type" value="Genomic_DNA"/>
</dbReference>
<accession>A0A8J4V652</accession>
<evidence type="ECO:0000313" key="1">
    <source>
        <dbReference type="EMBL" id="KAF2075482.1"/>
    </source>
</evidence>
<gene>
    <name evidence="1" type="ORF">CYY_003218</name>
</gene>
<dbReference type="Proteomes" id="UP000695562">
    <property type="component" value="Unassembled WGS sequence"/>
</dbReference>
<keyword evidence="2" id="KW-1185">Reference proteome</keyword>
<proteinExistence type="predicted"/>
<dbReference type="PANTHER" id="PTHR31550:SF10">
    <property type="entry name" value="PROTEIN KINASE DOMAIN-CONTAINING PROTEIN"/>
    <property type="match status" value="1"/>
</dbReference>
<sequence length="774" mass="90249">MIGDIDQLYKQVFQNIYLAAQIYSSIQQRHFRYAEKYDDIFDVEWMLDNGHLGLLKDKIQRGCVLSDSIGEKLFLSLANKDTGLFISIFERNKYNHLFYWERDLVKIVSQLQNIDVLVYMYENGYARVVDKLDLQKVDAQVLNYLIENHWYKVSLSKALDQLDLINSSNTTPTTFKREIVDIIVGACLQQEPKSLSQPDIFYINEILTDNCNPLLLDALSPLLEERVRVHFTNLLLTKNVTITQGGANDTTLTMDKVLRDYQSPISKQDSKYICDSLGHTLYFDLVPLYQLLDRGLELDHKWFSYCFKSGASQQQSNRVFIALWNKFFDRIIVTSLSVYYNPNGKMDSNTLIDNNSNENIDVTMEIVGECYNNINLELLYLIISQGFSHNTLRMHVGSFSVKAVKLSSQRDRDLIEKICKSDQNPVISAKEILFSSCALDQIETFQYFLPRFKGLLTSREHMLFQNRAIGSRLNWLFFQTMEAQGIEISTQIWLALFTKFSFKRMSSFVGKLFSDEAFLKDVLVERRDEVFQEFLASALKHHDFVGVKYLFSIYRYTTFSDRVYETITHDKSVPIIDHLYQNRQTYFTPLANVDDIFQRIFEEAVANNRLALMEYFIKHCQVMHINTIRTDLTELVDKGLVSFSVASIRLIRSLLNANRHKKIYRRPLLCSQTKFRDLVYLIDTHTHDSIVPYIEFIIDMTKIPYDPSADITLKAIEYLHKHQDKFKIAPSFQHDIYERLLASSKEGSATKIANVQRLLDYLVQRSYVINSRTH</sequence>
<name>A0A8J4V652_9MYCE</name>